<name>A0ABS6SYC6_9RHOB</name>
<evidence type="ECO:0000313" key="2">
    <source>
        <dbReference type="EMBL" id="MBV7377968.1"/>
    </source>
</evidence>
<dbReference type="EMBL" id="JAHUZE010000001">
    <property type="protein sequence ID" value="MBV7377968.1"/>
    <property type="molecule type" value="Genomic_DNA"/>
</dbReference>
<accession>A0ABS6SYC6</accession>
<evidence type="ECO:0008006" key="4">
    <source>
        <dbReference type="Google" id="ProtNLM"/>
    </source>
</evidence>
<dbReference type="Proteomes" id="UP000756530">
    <property type="component" value="Unassembled WGS sequence"/>
</dbReference>
<protein>
    <recommendedName>
        <fullName evidence="4">Glycerol-3-phosphate dehydrogenase</fullName>
    </recommendedName>
</protein>
<feature type="compositionally biased region" description="Acidic residues" evidence="1">
    <location>
        <begin position="284"/>
        <end position="301"/>
    </location>
</feature>
<gene>
    <name evidence="2" type="ORF">KJP28_03450</name>
</gene>
<comment type="caution">
    <text evidence="2">The sequence shown here is derived from an EMBL/GenBank/DDBJ whole genome shotgun (WGS) entry which is preliminary data.</text>
</comment>
<sequence length="352" mass="37895">MSDPVTNAEIEDVLSAVRRLVSETGTSKRADAAADTDRSKLVLTPAFRVEPDADTETVHEPDQVETESVKMPIQEQKPEGPKAVSEKSPEDDPAMTSVEPVTFELEDTAFEASVEEMVQGAVRDHEAEPTPDTTDVGADADKADVADAAPEPPREAPPKPEPGSLAARIAELEAVVIAAPDASYEPDGSEEPDIPDEIIFHRTGPRPVAPAAEPVGSSEPVSDHTGTDDAAAGASLPDPELTRVEAADIDDWQDVSDNDLDEAGYEPAGETVVEDTTFSRHDDTPEDAATDPFGEDSAEDDEMVIDEAMLREIVARLVREELQGTMGEHITRNLRRMVRREIARALALQSFD</sequence>
<dbReference type="RefSeq" id="WP_218390826.1">
    <property type="nucleotide sequence ID" value="NZ_JAHUZE010000001.1"/>
</dbReference>
<proteinExistence type="predicted"/>
<evidence type="ECO:0000313" key="3">
    <source>
        <dbReference type="Proteomes" id="UP000756530"/>
    </source>
</evidence>
<keyword evidence="3" id="KW-1185">Reference proteome</keyword>
<feature type="compositionally biased region" description="Basic and acidic residues" evidence="1">
    <location>
        <begin position="76"/>
        <end position="90"/>
    </location>
</feature>
<organism evidence="2 3">
    <name type="scientific">Maritimibacter dapengensis</name>
    <dbReference type="NCBI Taxonomy" id="2836868"/>
    <lineage>
        <taxon>Bacteria</taxon>
        <taxon>Pseudomonadati</taxon>
        <taxon>Pseudomonadota</taxon>
        <taxon>Alphaproteobacteria</taxon>
        <taxon>Rhodobacterales</taxon>
        <taxon>Roseobacteraceae</taxon>
        <taxon>Maritimibacter</taxon>
    </lineage>
</organism>
<reference evidence="2 3" key="1">
    <citation type="submission" date="2021-05" db="EMBL/GenBank/DDBJ databases">
        <title>Culturable bacteria isolated from Daya Bay.</title>
        <authorList>
            <person name="Zheng W."/>
            <person name="Yu S."/>
            <person name="Huang Y."/>
        </authorList>
    </citation>
    <scope>NUCLEOTIDE SEQUENCE [LARGE SCALE GENOMIC DNA]</scope>
    <source>
        <strain evidence="2 3">DP4N28-5</strain>
    </source>
</reference>
<evidence type="ECO:0000256" key="1">
    <source>
        <dbReference type="SAM" id="MobiDB-lite"/>
    </source>
</evidence>
<feature type="compositionally biased region" description="Acidic residues" evidence="1">
    <location>
        <begin position="247"/>
        <end position="264"/>
    </location>
</feature>
<feature type="region of interest" description="Disordered" evidence="1">
    <location>
        <begin position="46"/>
        <end position="96"/>
    </location>
</feature>
<feature type="region of interest" description="Disordered" evidence="1">
    <location>
        <begin position="118"/>
        <end position="301"/>
    </location>
</feature>
<feature type="compositionally biased region" description="Acidic residues" evidence="1">
    <location>
        <begin position="187"/>
        <end position="196"/>
    </location>
</feature>